<dbReference type="RefSeq" id="WP_129875343.1">
    <property type="nucleotide sequence ID" value="NZ_SEWG01000002.1"/>
</dbReference>
<reference evidence="2 3" key="1">
    <citation type="submission" date="2019-02" db="EMBL/GenBank/DDBJ databases">
        <title>Bacterial novel species Mucilaginibacter sp. 17JY9-4 isolated from soil.</title>
        <authorList>
            <person name="Jung H.-Y."/>
        </authorList>
    </citation>
    <scope>NUCLEOTIDE SEQUENCE [LARGE SCALE GENOMIC DNA]</scope>
    <source>
        <strain evidence="2 3">17JY9-4</strain>
    </source>
</reference>
<proteinExistence type="predicted"/>
<dbReference type="EMBL" id="SEWG01000002">
    <property type="protein sequence ID" value="RYU91083.1"/>
    <property type="molecule type" value="Genomic_DNA"/>
</dbReference>
<evidence type="ECO:0000256" key="1">
    <source>
        <dbReference type="SAM" id="Phobius"/>
    </source>
</evidence>
<feature type="transmembrane region" description="Helical" evidence="1">
    <location>
        <begin position="93"/>
        <end position="113"/>
    </location>
</feature>
<keyword evidence="1" id="KW-0472">Membrane</keyword>
<dbReference type="InterPro" id="IPR021737">
    <property type="entry name" value="Phage_phiKZ_Orf197"/>
</dbReference>
<feature type="transmembrane region" description="Helical" evidence="1">
    <location>
        <begin position="125"/>
        <end position="144"/>
    </location>
</feature>
<comment type="caution">
    <text evidence="2">The sequence shown here is derived from an EMBL/GenBank/DDBJ whole genome shotgun (WGS) entry which is preliminary data.</text>
</comment>
<dbReference type="Pfam" id="PF11750">
    <property type="entry name" value="DUF3307"/>
    <property type="match status" value="1"/>
</dbReference>
<gene>
    <name evidence="2" type="ORF">EWM62_03860</name>
</gene>
<keyword evidence="1" id="KW-1133">Transmembrane helix</keyword>
<feature type="transmembrane region" description="Helical" evidence="1">
    <location>
        <begin position="207"/>
        <end position="228"/>
    </location>
</feature>
<dbReference type="Proteomes" id="UP000293331">
    <property type="component" value="Unassembled WGS sequence"/>
</dbReference>
<feature type="transmembrane region" description="Helical" evidence="1">
    <location>
        <begin position="165"/>
        <end position="187"/>
    </location>
</feature>
<feature type="transmembrane region" description="Helical" evidence="1">
    <location>
        <begin position="39"/>
        <end position="57"/>
    </location>
</feature>
<evidence type="ECO:0000313" key="3">
    <source>
        <dbReference type="Proteomes" id="UP000293331"/>
    </source>
</evidence>
<protein>
    <submittedName>
        <fullName evidence="2">DUF3307 domain-containing protein</fullName>
    </submittedName>
</protein>
<dbReference type="AlphaFoldDB" id="A0A4Q5LNY8"/>
<name>A0A4Q5LNY8_9SPHI</name>
<accession>A0A4Q5LNY8</accession>
<organism evidence="2 3">
    <name type="scientific">Mucilaginibacter terrigena</name>
    <dbReference type="NCBI Taxonomy" id="2492395"/>
    <lineage>
        <taxon>Bacteria</taxon>
        <taxon>Pseudomonadati</taxon>
        <taxon>Bacteroidota</taxon>
        <taxon>Sphingobacteriia</taxon>
        <taxon>Sphingobacteriales</taxon>
        <taxon>Sphingobacteriaceae</taxon>
        <taxon>Mucilaginibacter</taxon>
    </lineage>
</organism>
<evidence type="ECO:0000313" key="2">
    <source>
        <dbReference type="EMBL" id="RYU91083.1"/>
    </source>
</evidence>
<dbReference type="OrthoDB" id="8536716at2"/>
<keyword evidence="3" id="KW-1185">Reference proteome</keyword>
<sequence>MESSIIWLIKLLLAHFISDFWWQPSKWVKDKERRKIKSIYLYWHILVTGITAILFVGFSYWKVVLIITLIHGLIDVAKSYAKPGFRNFAIDQILHVLVIAASWVLVFGHQPSMPAINDFYVNSKFWAFAAGIFFLTLPASIIIGQATSQWAVPAGLKNAGKYIGIIERLLICLLVYQAHYEAIGLLITGKSILRYNSANEEVKTEYLLIGTLLSLSLAFAVGLALKAIMQ</sequence>
<keyword evidence="1" id="KW-0812">Transmembrane</keyword>